<evidence type="ECO:0000259" key="2">
    <source>
        <dbReference type="Pfam" id="PF04195"/>
    </source>
</evidence>
<evidence type="ECO:0000313" key="5">
    <source>
        <dbReference type="Proteomes" id="UP000215914"/>
    </source>
</evidence>
<feature type="region of interest" description="Disordered" evidence="1">
    <location>
        <begin position="276"/>
        <end position="298"/>
    </location>
</feature>
<dbReference type="PANTHER" id="PTHR31099">
    <property type="entry name" value="OS06G0165300 PROTEIN"/>
    <property type="match status" value="1"/>
</dbReference>
<keyword evidence="5" id="KW-1185">Reference proteome</keyword>
<dbReference type="Gramene" id="mRNA:HanXRQr2_Chr15g0715971">
    <property type="protein sequence ID" value="mRNA:HanXRQr2_Chr15g0715971"/>
    <property type="gene ID" value="HanXRQr2_Chr15g0715971"/>
</dbReference>
<feature type="compositionally biased region" description="Polar residues" evidence="1">
    <location>
        <begin position="283"/>
        <end position="295"/>
    </location>
</feature>
<dbReference type="AlphaFoldDB" id="A0A251SCL0"/>
<sequence length="372" mass="41593">MSRKGRALILSIVTQEELESFVTSYRIPSNLLPSLPGPNDPVTYSSERIVIYTLSFSFSGVRYPLSLFKINLLKHYGIHFSQLHPLAFLRIVHFELSCAAFYGVTSVPLFRRFYRLRSNGDWFTFEKRKVSVSLPCYSFMPTSTYLKEWKNQFIFVSPLLLSEHLPARDPATVVEDDVPSLSSVEDALWKRMYENSTRAFNFPEGIIAMGGLNPFYPNRLKAFLNGRGACSFGVKFVVDAVENQEMGVILGGEAPDVGGQDVEVVHGDWNPLFAEASPKGSEDSQNFANVENINNGDEDLETRLSHKRKFDPDVGTSEAVPEVRNICSRLRSASNKKSQPTSQTRSEAPPVATKGSLSKHLKVLRPSLSLVS</sequence>
<dbReference type="Proteomes" id="UP000215914">
    <property type="component" value="Chromosome 15"/>
</dbReference>
<name>A0A251SCL0_HELAN</name>
<dbReference type="InterPro" id="IPR007321">
    <property type="entry name" value="Transposase_28"/>
</dbReference>
<proteinExistence type="predicted"/>
<evidence type="ECO:0000313" key="4">
    <source>
        <dbReference type="EMBL" id="OTF96281.1"/>
    </source>
</evidence>
<evidence type="ECO:0000313" key="3">
    <source>
        <dbReference type="EMBL" id="KAF5766492.1"/>
    </source>
</evidence>
<reference evidence="3" key="3">
    <citation type="submission" date="2020-06" db="EMBL/GenBank/DDBJ databases">
        <title>Helianthus annuus Genome sequencing and assembly Release 2.</title>
        <authorList>
            <person name="Gouzy J."/>
            <person name="Langlade N."/>
            <person name="Munos S."/>
        </authorList>
    </citation>
    <scope>NUCLEOTIDE SEQUENCE</scope>
    <source>
        <tissue evidence="3">Leaves</tissue>
    </source>
</reference>
<evidence type="ECO:0000256" key="1">
    <source>
        <dbReference type="SAM" id="MobiDB-lite"/>
    </source>
</evidence>
<dbReference type="Pfam" id="PF04195">
    <property type="entry name" value="Transposase_28"/>
    <property type="match status" value="1"/>
</dbReference>
<organism evidence="4 5">
    <name type="scientific">Helianthus annuus</name>
    <name type="common">Common sunflower</name>
    <dbReference type="NCBI Taxonomy" id="4232"/>
    <lineage>
        <taxon>Eukaryota</taxon>
        <taxon>Viridiplantae</taxon>
        <taxon>Streptophyta</taxon>
        <taxon>Embryophyta</taxon>
        <taxon>Tracheophyta</taxon>
        <taxon>Spermatophyta</taxon>
        <taxon>Magnoliopsida</taxon>
        <taxon>eudicotyledons</taxon>
        <taxon>Gunneridae</taxon>
        <taxon>Pentapetalae</taxon>
        <taxon>asterids</taxon>
        <taxon>campanulids</taxon>
        <taxon>Asterales</taxon>
        <taxon>Asteraceae</taxon>
        <taxon>Asteroideae</taxon>
        <taxon>Heliantheae alliance</taxon>
        <taxon>Heliantheae</taxon>
        <taxon>Helianthus</taxon>
    </lineage>
</organism>
<dbReference type="EMBL" id="CM007904">
    <property type="protein sequence ID" value="OTF96281.1"/>
    <property type="molecule type" value="Genomic_DNA"/>
</dbReference>
<dbReference type="PANTHER" id="PTHR31099:SF41">
    <property type="entry name" value="TRANSPOSASE (PUTATIVE), GYPSY TYPE-RELATED"/>
    <property type="match status" value="1"/>
</dbReference>
<reference evidence="4" key="2">
    <citation type="submission" date="2017-02" db="EMBL/GenBank/DDBJ databases">
        <title>Sunflower complete genome.</title>
        <authorList>
            <person name="Langlade N."/>
            <person name="Munos S."/>
        </authorList>
    </citation>
    <scope>NUCLEOTIDE SEQUENCE [LARGE SCALE GENOMIC DNA]</scope>
    <source>
        <tissue evidence="4">Leaves</tissue>
    </source>
</reference>
<reference evidence="3 5" key="1">
    <citation type="journal article" date="2017" name="Nature">
        <title>The sunflower genome provides insights into oil metabolism, flowering and Asterid evolution.</title>
        <authorList>
            <person name="Badouin H."/>
            <person name="Gouzy J."/>
            <person name="Grassa C.J."/>
            <person name="Murat F."/>
            <person name="Staton S.E."/>
            <person name="Cottret L."/>
            <person name="Lelandais-Briere C."/>
            <person name="Owens G.L."/>
            <person name="Carrere S."/>
            <person name="Mayjonade B."/>
            <person name="Legrand L."/>
            <person name="Gill N."/>
            <person name="Kane N.C."/>
            <person name="Bowers J.E."/>
            <person name="Hubner S."/>
            <person name="Bellec A."/>
            <person name="Berard A."/>
            <person name="Berges H."/>
            <person name="Blanchet N."/>
            <person name="Boniface M.C."/>
            <person name="Brunel D."/>
            <person name="Catrice O."/>
            <person name="Chaidir N."/>
            <person name="Claudel C."/>
            <person name="Donnadieu C."/>
            <person name="Faraut T."/>
            <person name="Fievet G."/>
            <person name="Helmstetter N."/>
            <person name="King M."/>
            <person name="Knapp S.J."/>
            <person name="Lai Z."/>
            <person name="Le Paslier M.C."/>
            <person name="Lippi Y."/>
            <person name="Lorenzon L."/>
            <person name="Mandel J.R."/>
            <person name="Marage G."/>
            <person name="Marchand G."/>
            <person name="Marquand E."/>
            <person name="Bret-Mestries E."/>
            <person name="Morien E."/>
            <person name="Nambeesan S."/>
            <person name="Nguyen T."/>
            <person name="Pegot-Espagnet P."/>
            <person name="Pouilly N."/>
            <person name="Raftis F."/>
            <person name="Sallet E."/>
            <person name="Schiex T."/>
            <person name="Thomas J."/>
            <person name="Vandecasteele C."/>
            <person name="Vares D."/>
            <person name="Vear F."/>
            <person name="Vautrin S."/>
            <person name="Crespi M."/>
            <person name="Mangin B."/>
            <person name="Burke J.M."/>
            <person name="Salse J."/>
            <person name="Munos S."/>
            <person name="Vincourt P."/>
            <person name="Rieseberg L.H."/>
            <person name="Langlade N.B."/>
        </authorList>
    </citation>
    <scope>NUCLEOTIDE SEQUENCE [LARGE SCALE GENOMIC DNA]</scope>
    <source>
        <strain evidence="5">cv. SF193</strain>
        <tissue evidence="3">Leaves</tissue>
    </source>
</reference>
<accession>A0A251SCL0</accession>
<feature type="region of interest" description="Disordered" evidence="1">
    <location>
        <begin position="330"/>
        <end position="359"/>
    </location>
</feature>
<dbReference type="InParanoid" id="A0A251SCL0"/>
<protein>
    <submittedName>
        <fullName evidence="4">Putative transposase (Putative), gypsy type</fullName>
    </submittedName>
</protein>
<dbReference type="EMBL" id="MNCJ02000330">
    <property type="protein sequence ID" value="KAF5766492.1"/>
    <property type="molecule type" value="Genomic_DNA"/>
</dbReference>
<feature type="compositionally biased region" description="Polar residues" evidence="1">
    <location>
        <begin position="331"/>
        <end position="346"/>
    </location>
</feature>
<gene>
    <name evidence="4" type="ORF">HannXRQ_Chr15g0492331</name>
    <name evidence="3" type="ORF">HanXRQr2_Chr15g0715971</name>
</gene>
<feature type="domain" description="Transposase (putative) gypsy type" evidence="2">
    <location>
        <begin position="53"/>
        <end position="117"/>
    </location>
</feature>